<dbReference type="Proteomes" id="UP000001301">
    <property type="component" value="Chromosome"/>
</dbReference>
<proteinExistence type="predicted"/>
<organism evidence="2 3">
    <name type="scientific">Bacillus thuringiensis subsp. konkukian (strain 97-27)</name>
    <dbReference type="NCBI Taxonomy" id="281309"/>
    <lineage>
        <taxon>Bacteria</taxon>
        <taxon>Bacillati</taxon>
        <taxon>Bacillota</taxon>
        <taxon>Bacilli</taxon>
        <taxon>Bacillales</taxon>
        <taxon>Bacillaceae</taxon>
        <taxon>Bacillus</taxon>
        <taxon>Bacillus cereus group</taxon>
    </lineage>
</organism>
<dbReference type="PATRIC" id="fig|281309.8.peg.2025"/>
<protein>
    <submittedName>
        <fullName evidence="2">Uncharacterized protein</fullName>
    </submittedName>
</protein>
<evidence type="ECO:0000313" key="2">
    <source>
        <dbReference type="EMBL" id="AAT59709.1"/>
    </source>
</evidence>
<dbReference type="KEGG" id="btk:BT9727_1926"/>
<feature type="transmembrane region" description="Helical" evidence="1">
    <location>
        <begin position="57"/>
        <end position="78"/>
    </location>
</feature>
<dbReference type="EMBL" id="AE017355">
    <property type="protein sequence ID" value="AAT59709.1"/>
    <property type="molecule type" value="Genomic_DNA"/>
</dbReference>
<reference evidence="2 3" key="1">
    <citation type="journal article" date="2006" name="J. Bacteriol.">
        <title>Pathogenomic sequence analysis of Bacillus cereus and Bacillus thuringiensis isolates closely related to Bacillus anthracis.</title>
        <authorList>
            <person name="Han C.S."/>
            <person name="Xie G."/>
            <person name="Challacombe J.F."/>
            <person name="Altherr M.R."/>
            <person name="Bhotika S.S."/>
            <person name="Brown N."/>
            <person name="Bruce D."/>
            <person name="Campbell C.S."/>
            <person name="Campbell M.L."/>
            <person name="Chen J."/>
            <person name="Chertkov O."/>
            <person name="Cleland C."/>
            <person name="Dimitrijevic M."/>
            <person name="Doggett N.A."/>
            <person name="Fawcett J.J."/>
            <person name="Glavina T."/>
            <person name="Goodwin L.A."/>
            <person name="Green L.D."/>
            <person name="Hill K.K."/>
            <person name="Hitchcock P."/>
            <person name="Jackson P.J."/>
            <person name="Keim P."/>
            <person name="Kewalramani A.R."/>
            <person name="Longmire J."/>
            <person name="Lucas S."/>
            <person name="Malfatti S."/>
            <person name="McMurry K."/>
            <person name="Meincke L.J."/>
            <person name="Misra M."/>
            <person name="Moseman B.L."/>
            <person name="Mundt M."/>
            <person name="Munk A.C."/>
            <person name="Okinaka R.T."/>
            <person name="Parson-Quintana B."/>
            <person name="Reilly L.P."/>
            <person name="Richardson P."/>
            <person name="Robinson D.L."/>
            <person name="Rubin E."/>
            <person name="Saunders E."/>
            <person name="Tapia R."/>
            <person name="Tesmer J.G."/>
            <person name="Thayer N."/>
            <person name="Thompson L.S."/>
            <person name="Tice H."/>
            <person name="Ticknor L.O."/>
            <person name="Wills P.L."/>
            <person name="Brettin T.S."/>
            <person name="Gilna P."/>
        </authorList>
    </citation>
    <scope>NUCLEOTIDE SEQUENCE [LARGE SCALE GENOMIC DNA]</scope>
    <source>
        <strain evidence="2 3">97-27</strain>
    </source>
</reference>
<sequence length="119" mass="14105">MTTIDIFKQAESEVFSMDERAASFFSKTKHNVMIGVTVYALILLILIYFHNGYEIEILVGYIEGTLVMYAVAIGAAEFKLLAYCRFKFPSFYISWEEHERERQKRLKLYEEKEKRKLKK</sequence>
<gene>
    <name evidence="2" type="ordered locus">BT9727_1926</name>
</gene>
<dbReference type="AlphaFoldDB" id="Q6HJM1"/>
<keyword evidence="1" id="KW-1133">Transmembrane helix</keyword>
<keyword evidence="1" id="KW-0812">Transmembrane</keyword>
<evidence type="ECO:0000256" key="1">
    <source>
        <dbReference type="SAM" id="Phobius"/>
    </source>
</evidence>
<evidence type="ECO:0000313" key="3">
    <source>
        <dbReference type="Proteomes" id="UP000001301"/>
    </source>
</evidence>
<accession>Q6HJM1</accession>
<keyword evidence="1" id="KW-0472">Membrane</keyword>
<name>Q6HJM1_BACHK</name>
<feature type="transmembrane region" description="Helical" evidence="1">
    <location>
        <begin position="32"/>
        <end position="51"/>
    </location>
</feature>
<dbReference type="HOGENOM" id="CLU_157053_0_0_9"/>